<evidence type="ECO:0000313" key="2">
    <source>
        <dbReference type="EMBL" id="KAK4764774.1"/>
    </source>
</evidence>
<evidence type="ECO:0000256" key="1">
    <source>
        <dbReference type="SAM" id="MobiDB-lite"/>
    </source>
</evidence>
<dbReference type="AlphaFoldDB" id="A0AAN7KGX7"/>
<accession>A0AAN7KGX7</accession>
<organism evidence="2 3">
    <name type="scientific">Trapa natans</name>
    <name type="common">Water chestnut</name>
    <dbReference type="NCBI Taxonomy" id="22666"/>
    <lineage>
        <taxon>Eukaryota</taxon>
        <taxon>Viridiplantae</taxon>
        <taxon>Streptophyta</taxon>
        <taxon>Embryophyta</taxon>
        <taxon>Tracheophyta</taxon>
        <taxon>Spermatophyta</taxon>
        <taxon>Magnoliopsida</taxon>
        <taxon>eudicotyledons</taxon>
        <taxon>Gunneridae</taxon>
        <taxon>Pentapetalae</taxon>
        <taxon>rosids</taxon>
        <taxon>malvids</taxon>
        <taxon>Myrtales</taxon>
        <taxon>Lythraceae</taxon>
        <taxon>Trapa</taxon>
    </lineage>
</organism>
<comment type="caution">
    <text evidence="2">The sequence shown here is derived from an EMBL/GenBank/DDBJ whole genome shotgun (WGS) entry which is preliminary data.</text>
</comment>
<name>A0AAN7KGX7_TRANT</name>
<keyword evidence="3" id="KW-1185">Reference proteome</keyword>
<dbReference type="Proteomes" id="UP001346149">
    <property type="component" value="Unassembled WGS sequence"/>
</dbReference>
<protein>
    <submittedName>
        <fullName evidence="2">Uncharacterized protein</fullName>
    </submittedName>
</protein>
<feature type="compositionally biased region" description="Basic and acidic residues" evidence="1">
    <location>
        <begin position="72"/>
        <end position="86"/>
    </location>
</feature>
<dbReference type="EMBL" id="JAXQNO010000023">
    <property type="protein sequence ID" value="KAK4764774.1"/>
    <property type="molecule type" value="Genomic_DNA"/>
</dbReference>
<feature type="compositionally biased region" description="Basic and acidic residues" evidence="1">
    <location>
        <begin position="47"/>
        <end position="58"/>
    </location>
</feature>
<feature type="region of interest" description="Disordered" evidence="1">
    <location>
        <begin position="1"/>
        <end position="86"/>
    </location>
</feature>
<evidence type="ECO:0000313" key="3">
    <source>
        <dbReference type="Proteomes" id="UP001346149"/>
    </source>
</evidence>
<reference evidence="2 3" key="1">
    <citation type="journal article" date="2023" name="Hortic Res">
        <title>Pangenome of water caltrop reveals structural variations and asymmetric subgenome divergence after allopolyploidization.</title>
        <authorList>
            <person name="Zhang X."/>
            <person name="Chen Y."/>
            <person name="Wang L."/>
            <person name="Yuan Y."/>
            <person name="Fang M."/>
            <person name="Shi L."/>
            <person name="Lu R."/>
            <person name="Comes H.P."/>
            <person name="Ma Y."/>
            <person name="Chen Y."/>
            <person name="Huang G."/>
            <person name="Zhou Y."/>
            <person name="Zheng Z."/>
            <person name="Qiu Y."/>
        </authorList>
    </citation>
    <scope>NUCLEOTIDE SEQUENCE [LARGE SCALE GENOMIC DNA]</scope>
    <source>
        <strain evidence="2">F231</strain>
    </source>
</reference>
<sequence>MEPGRILLFRGGDGAREMDAGEEEELRPSGCRKQAHNPGVPQVMGSHHADLRQRRNVEPEGGGDGEPLPRTGDVHQRPVAREVPEG</sequence>
<proteinExistence type="predicted"/>
<gene>
    <name evidence="2" type="ORF">SAY86_025864</name>
</gene>